<dbReference type="EMBL" id="VUMH01000018">
    <property type="protein sequence ID" value="MSS28990.1"/>
    <property type="molecule type" value="Genomic_DNA"/>
</dbReference>
<dbReference type="RefSeq" id="WP_154512955.1">
    <property type="nucleotide sequence ID" value="NZ_VUMH01000018.1"/>
</dbReference>
<sequence length="577" mass="63599">MILSELAAFYQRMLQEPDTELPLPGYSRELIGFVLVLTPRGVLRRILPRLDDKGKARPLLVPAPRKQSGSGISPNLFWDNTGYLLGVDGKGKPERSAKTFAAFRQVHEELARGTGNARLQAVAAFLEAWRPEMFADLDVGPLILDKNGVFQIEEDQGFLHDQPDIRRIWEEQRRAGGEEPTGICLATGKTAPIARIHPPIRGVSGANPTGAALVSFNCDAFESYGKSQSFNAPVSGEAAEAYTTALNFLLRKDSGHCLRLGSTSLVFWTEQPGPAEKVFASCLLYEDGEALECGADTAEDRELLGRTRAVLRAARDGKKPADADLAALRAAETRFFLLGLKPNQARLGVTVWQISSFGQLLENLGRHYHDLALAPQYANDPPLPPLWMLLRELAPQGKTENIPAGLGDALSRAVLSGGRYPENLLAIVMQRIRADKNISYLRAALLKAFLLRNHPSQGAWTMELDESRKDLPYLLGRLFALLEKTQSDAVGAVGASIKDRYIGAASATPLLVFPQLLRLAQHHISKADYGKYNEDRIAGVMRDISAFPPHLSLPEQGDFFIGYYHQRVANYQKKEKE</sequence>
<dbReference type="InterPro" id="IPR010144">
    <property type="entry name" value="CRISPR-assoc_prot_Csd1-typ"/>
</dbReference>
<comment type="caution">
    <text evidence="1">The sequence shown here is derived from an EMBL/GenBank/DDBJ whole genome shotgun (WGS) entry which is preliminary data.</text>
</comment>
<proteinExistence type="predicted"/>
<dbReference type="CDD" id="cd09757">
    <property type="entry name" value="Cas8c_I-C"/>
    <property type="match status" value="1"/>
</dbReference>
<evidence type="ECO:0000313" key="2">
    <source>
        <dbReference type="Proteomes" id="UP000477488"/>
    </source>
</evidence>
<accession>A0A6L5XP41</accession>
<dbReference type="Proteomes" id="UP000477488">
    <property type="component" value="Unassembled WGS sequence"/>
</dbReference>
<reference evidence="1 2" key="1">
    <citation type="submission" date="2019-09" db="EMBL/GenBank/DDBJ databases">
        <title>In-depth cultivation of the pig gut microbiome towards novel bacterial diversity and tailored functional studies.</title>
        <authorList>
            <person name="Wylensek D."/>
            <person name="Hitch T.C.A."/>
            <person name="Clavel T."/>
        </authorList>
    </citation>
    <scope>NUCLEOTIDE SEQUENCE [LARGE SCALE GENOMIC DNA]</scope>
    <source>
        <strain evidence="1 2">PG-178-WT-4</strain>
    </source>
</reference>
<name>A0A6L5XP41_9BACT</name>
<dbReference type="NCBIfam" id="TIGR01863">
    <property type="entry name" value="cas_Csd1"/>
    <property type="match status" value="1"/>
</dbReference>
<organism evidence="1 2">
    <name type="scientific">Desulfovibrio porci</name>
    <dbReference type="NCBI Taxonomy" id="2605782"/>
    <lineage>
        <taxon>Bacteria</taxon>
        <taxon>Pseudomonadati</taxon>
        <taxon>Thermodesulfobacteriota</taxon>
        <taxon>Desulfovibrionia</taxon>
        <taxon>Desulfovibrionales</taxon>
        <taxon>Desulfovibrionaceae</taxon>
        <taxon>Desulfovibrio</taxon>
    </lineage>
</organism>
<dbReference type="Pfam" id="PF09709">
    <property type="entry name" value="Cas_Csd1"/>
    <property type="match status" value="1"/>
</dbReference>
<evidence type="ECO:0000313" key="1">
    <source>
        <dbReference type="EMBL" id="MSS28990.1"/>
    </source>
</evidence>
<gene>
    <name evidence="1" type="primary">cas8c</name>
    <name evidence="1" type="ORF">FYJ44_13355</name>
</gene>
<keyword evidence="2" id="KW-1185">Reference proteome</keyword>
<dbReference type="AlphaFoldDB" id="A0A6L5XP41"/>
<protein>
    <submittedName>
        <fullName evidence="1">Type I-C CRISPR-associated protein Cas8c/Csd1</fullName>
    </submittedName>
</protein>